<evidence type="ECO:0000313" key="3">
    <source>
        <dbReference type="EMBL" id="OHU97556.1"/>
    </source>
</evidence>
<keyword evidence="2" id="KW-0732">Signal</keyword>
<dbReference type="InterPro" id="IPR036541">
    <property type="entry name" value="PLipase_A1_sf"/>
</dbReference>
<protein>
    <recommendedName>
        <fullName evidence="5">Phospholipase A(1)</fullName>
    </recommendedName>
</protein>
<dbReference type="AlphaFoldDB" id="A0A1S1NCN8"/>
<evidence type="ECO:0000256" key="2">
    <source>
        <dbReference type="SAM" id="SignalP"/>
    </source>
</evidence>
<gene>
    <name evidence="3" type="ORF">BIW53_01980</name>
</gene>
<dbReference type="GO" id="GO:0006629">
    <property type="term" value="P:lipid metabolic process"/>
    <property type="evidence" value="ECO:0007669"/>
    <property type="project" value="InterPro"/>
</dbReference>
<dbReference type="GO" id="GO:0004620">
    <property type="term" value="F:phospholipase activity"/>
    <property type="evidence" value="ECO:0007669"/>
    <property type="project" value="InterPro"/>
</dbReference>
<dbReference type="Proteomes" id="UP000180253">
    <property type="component" value="Unassembled WGS sequence"/>
</dbReference>
<dbReference type="OrthoDB" id="188433at2"/>
<dbReference type="EMBL" id="MNAN01000011">
    <property type="protein sequence ID" value="OHU97556.1"/>
    <property type="molecule type" value="Genomic_DNA"/>
</dbReference>
<dbReference type="SUPFAM" id="SSF56931">
    <property type="entry name" value="Outer membrane phospholipase A (OMPLA)"/>
    <property type="match status" value="1"/>
</dbReference>
<name>A0A1S1NCN8_9GAMM</name>
<evidence type="ECO:0000256" key="1">
    <source>
        <dbReference type="SAM" id="MobiDB-lite"/>
    </source>
</evidence>
<feature type="region of interest" description="Disordered" evidence="1">
    <location>
        <begin position="28"/>
        <end position="54"/>
    </location>
</feature>
<reference evidence="3 4" key="1">
    <citation type="submission" date="2016-10" db="EMBL/GenBank/DDBJ databases">
        <title>Pseudoalteromonas amylolytica sp. nov., isolated from the surface seawater.</title>
        <authorList>
            <person name="Wu Y.-H."/>
            <person name="Cheng H."/>
            <person name="Jin X.-B."/>
            <person name="Wang C.-S."/>
            <person name="Xu X.-W."/>
        </authorList>
    </citation>
    <scope>NUCLEOTIDE SEQUENCE [LARGE SCALE GENOMIC DNA]</scope>
    <source>
        <strain evidence="3 4">JCM 12483</strain>
    </source>
</reference>
<comment type="caution">
    <text evidence="3">The sequence shown here is derived from an EMBL/GenBank/DDBJ whole genome shotgun (WGS) entry which is preliminary data.</text>
</comment>
<organism evidence="3 4">
    <name type="scientific">Pseudoalteromonas byunsanensis</name>
    <dbReference type="NCBI Taxonomy" id="327939"/>
    <lineage>
        <taxon>Bacteria</taxon>
        <taxon>Pseudomonadati</taxon>
        <taxon>Pseudomonadota</taxon>
        <taxon>Gammaproteobacteria</taxon>
        <taxon>Alteromonadales</taxon>
        <taxon>Pseudoalteromonadaceae</taxon>
        <taxon>Pseudoalteromonas</taxon>
    </lineage>
</organism>
<feature type="chain" id="PRO_5010320181" description="Phospholipase A(1)" evidence="2">
    <location>
        <begin position="24"/>
        <end position="357"/>
    </location>
</feature>
<dbReference type="GO" id="GO:0016020">
    <property type="term" value="C:membrane"/>
    <property type="evidence" value="ECO:0007669"/>
    <property type="project" value="InterPro"/>
</dbReference>
<dbReference type="STRING" id="327939.BIW53_01980"/>
<dbReference type="RefSeq" id="WP_070990135.1">
    <property type="nucleotide sequence ID" value="NZ_CBCSHD010000003.1"/>
</dbReference>
<evidence type="ECO:0008006" key="5">
    <source>
        <dbReference type="Google" id="ProtNLM"/>
    </source>
</evidence>
<sequence length="357" mass="40887">MTMHHYLLSPLLCLLLFSSVCTAAPKLSGNLPEQQPKEQRKKKDEQPPPQESFFKNIQPYEGTEIYVDYGRGNDLDGALDVQYSFKYIFGRDMSFEKEGDFDWNVAFSFSGEFDFYLSTRNSGPVVGRRYNPGLQFAWGTVKRDGVIEWRLSLEHESNGQTTDSLPTLLSIARDNKAENAQDHPNIDSNYYLKMATETVSRGSDFIALGGVYRVNLNNIAYQDCHSNISCFDVHLKFRKILGEPEDAVFWDVAKRHDKLEDYQGTDITLVSQFVIEDRIFKLLGGPSTLSLRYRSGEIWGGDIGTNNTFDLSFTSHLHVTYEVQLPIIFSYHAGYLEELYKYSEKAHYLRIGFALNF</sequence>
<evidence type="ECO:0000313" key="4">
    <source>
        <dbReference type="Proteomes" id="UP000180253"/>
    </source>
</evidence>
<feature type="compositionally biased region" description="Basic and acidic residues" evidence="1">
    <location>
        <begin position="35"/>
        <end position="46"/>
    </location>
</feature>
<keyword evidence="4" id="KW-1185">Reference proteome</keyword>
<feature type="signal peptide" evidence="2">
    <location>
        <begin position="1"/>
        <end position="23"/>
    </location>
</feature>
<accession>A0A1S1NCN8</accession>
<proteinExistence type="predicted"/>
<dbReference type="Gene3D" id="2.40.230.10">
    <property type="entry name" value="Phospholipase A1"/>
    <property type="match status" value="1"/>
</dbReference>